<protein>
    <submittedName>
        <fullName evidence="2">Uncharacterized protein</fullName>
    </submittedName>
</protein>
<gene>
    <name evidence="2" type="ORF">UR73_C0018G0007</name>
</gene>
<dbReference type="EMBL" id="LBQH01000018">
    <property type="protein sequence ID" value="KKP77554.1"/>
    <property type="molecule type" value="Genomic_DNA"/>
</dbReference>
<comment type="caution">
    <text evidence="2">The sequence shown here is derived from an EMBL/GenBank/DDBJ whole genome shotgun (WGS) entry which is preliminary data.</text>
</comment>
<accession>A0A0G0C768</accession>
<evidence type="ECO:0000256" key="1">
    <source>
        <dbReference type="SAM" id="Phobius"/>
    </source>
</evidence>
<evidence type="ECO:0000313" key="2">
    <source>
        <dbReference type="EMBL" id="KKP77554.1"/>
    </source>
</evidence>
<sequence>IFIPMKDNITLDISSKKRYRPSKGFKISLFVIAIIISLPIVLISLSPKEIPQQEYVPPAVTNIKGEEDVQILGYKEEIRDYVGNISAALVIIDTTFYLIDELPTESKKYTEILHNAMVECYFSPYQYSKEDIPSNDIIKKIEILEEATDTFCDVMVESSTKMIRYYESEDAEEKFRIYEEMYDSNEEGYKRSGLIEELCNEYMKRCMIVMRKDTRGVD</sequence>
<dbReference type="Proteomes" id="UP000034816">
    <property type="component" value="Unassembled WGS sequence"/>
</dbReference>
<organism evidence="2 3">
    <name type="scientific">candidate division WS6 bacterium GW2011_GWF1_35_23</name>
    <dbReference type="NCBI Taxonomy" id="1619097"/>
    <lineage>
        <taxon>Bacteria</taxon>
        <taxon>Candidatus Dojkabacteria</taxon>
    </lineage>
</organism>
<reference evidence="2 3" key="1">
    <citation type="journal article" date="2015" name="Nature">
        <title>rRNA introns, odd ribosomes, and small enigmatic genomes across a large radiation of phyla.</title>
        <authorList>
            <person name="Brown C.T."/>
            <person name="Hug L.A."/>
            <person name="Thomas B.C."/>
            <person name="Sharon I."/>
            <person name="Castelle C.J."/>
            <person name="Singh A."/>
            <person name="Wilkins M.J."/>
            <person name="Williams K.H."/>
            <person name="Banfield J.F."/>
        </authorList>
    </citation>
    <scope>NUCLEOTIDE SEQUENCE [LARGE SCALE GENOMIC DNA]</scope>
</reference>
<name>A0A0G0C768_9BACT</name>
<evidence type="ECO:0000313" key="3">
    <source>
        <dbReference type="Proteomes" id="UP000034816"/>
    </source>
</evidence>
<proteinExistence type="predicted"/>
<feature type="non-terminal residue" evidence="2">
    <location>
        <position position="1"/>
    </location>
</feature>
<keyword evidence="1" id="KW-0812">Transmembrane</keyword>
<feature type="transmembrane region" description="Helical" evidence="1">
    <location>
        <begin position="25"/>
        <end position="45"/>
    </location>
</feature>
<dbReference type="AlphaFoldDB" id="A0A0G0C768"/>
<keyword evidence="1" id="KW-1133">Transmembrane helix</keyword>
<keyword evidence="1" id="KW-0472">Membrane</keyword>